<dbReference type="InterPro" id="IPR036108">
    <property type="entry name" value="4pyrrol_syn_uPrphyn_synt_sf"/>
</dbReference>
<dbReference type="GO" id="GO:0004852">
    <property type="term" value="F:uroporphyrinogen-III synthase activity"/>
    <property type="evidence" value="ECO:0007669"/>
    <property type="project" value="UniProtKB-UniRule"/>
</dbReference>
<dbReference type="GO" id="GO:0006780">
    <property type="term" value="P:uroporphyrinogen III biosynthetic process"/>
    <property type="evidence" value="ECO:0007669"/>
    <property type="project" value="UniProtKB-UniRule"/>
</dbReference>
<gene>
    <name evidence="11" type="ORF">M997_0533</name>
</gene>
<evidence type="ECO:0000256" key="7">
    <source>
        <dbReference type="ARBA" id="ARBA00040167"/>
    </source>
</evidence>
<keyword evidence="4 9" id="KW-0456">Lyase</keyword>
<dbReference type="AlphaFoldDB" id="A0AAJ3HUC8"/>
<dbReference type="Proteomes" id="UP000078250">
    <property type="component" value="Unassembled WGS sequence"/>
</dbReference>
<dbReference type="Gene3D" id="3.40.50.10090">
    <property type="match status" value="2"/>
</dbReference>
<dbReference type="PANTHER" id="PTHR38042">
    <property type="entry name" value="UROPORPHYRINOGEN-III SYNTHASE, CHLOROPLASTIC"/>
    <property type="match status" value="1"/>
</dbReference>
<dbReference type="SUPFAM" id="SSF69618">
    <property type="entry name" value="HemD-like"/>
    <property type="match status" value="1"/>
</dbReference>
<evidence type="ECO:0000256" key="6">
    <source>
        <dbReference type="ARBA" id="ARBA00037589"/>
    </source>
</evidence>
<keyword evidence="5 9" id="KW-0627">Porphyrin biosynthesis</keyword>
<dbReference type="EMBL" id="LXEV01000011">
    <property type="protein sequence ID" value="OAT49323.1"/>
    <property type="molecule type" value="Genomic_DNA"/>
</dbReference>
<dbReference type="NCBIfam" id="NF004582">
    <property type="entry name" value="PRK05928.1-1"/>
    <property type="match status" value="1"/>
</dbReference>
<comment type="similarity">
    <text evidence="2 9">Belongs to the uroporphyrinogen-III synthase family.</text>
</comment>
<name>A0AAJ3HUC8_PROHU</name>
<dbReference type="EC" id="4.2.1.75" evidence="3 9"/>
<evidence type="ECO:0000256" key="2">
    <source>
        <dbReference type="ARBA" id="ARBA00008133"/>
    </source>
</evidence>
<evidence type="ECO:0000313" key="12">
    <source>
        <dbReference type="Proteomes" id="UP000078250"/>
    </source>
</evidence>
<protein>
    <recommendedName>
        <fullName evidence="7 9">Uroporphyrinogen-III synthase</fullName>
        <ecNumber evidence="3 9">4.2.1.75</ecNumber>
    </recommendedName>
</protein>
<evidence type="ECO:0000313" key="11">
    <source>
        <dbReference type="EMBL" id="OAT49323.1"/>
    </source>
</evidence>
<comment type="catalytic activity">
    <reaction evidence="8 9">
        <text>hydroxymethylbilane = uroporphyrinogen III + H2O</text>
        <dbReference type="Rhea" id="RHEA:18965"/>
        <dbReference type="ChEBI" id="CHEBI:15377"/>
        <dbReference type="ChEBI" id="CHEBI:57308"/>
        <dbReference type="ChEBI" id="CHEBI:57845"/>
        <dbReference type="EC" id="4.2.1.75"/>
    </reaction>
</comment>
<evidence type="ECO:0000256" key="3">
    <source>
        <dbReference type="ARBA" id="ARBA00013109"/>
    </source>
</evidence>
<comment type="function">
    <text evidence="6 9">Catalyzes cyclization of the linear tetrapyrrole, hydroxymethylbilane, to the macrocyclic uroporphyrinogen III.</text>
</comment>
<dbReference type="GO" id="GO:0006782">
    <property type="term" value="P:protoporphyrinogen IX biosynthetic process"/>
    <property type="evidence" value="ECO:0007669"/>
    <property type="project" value="UniProtKB-UniRule"/>
</dbReference>
<dbReference type="RefSeq" id="WP_064718562.1">
    <property type="nucleotide sequence ID" value="NZ_LXEV01000011.1"/>
</dbReference>
<dbReference type="Pfam" id="PF02602">
    <property type="entry name" value="HEM4"/>
    <property type="match status" value="1"/>
</dbReference>
<accession>A0AAJ3HUC8</accession>
<comment type="caution">
    <text evidence="11">The sequence shown here is derived from an EMBL/GenBank/DDBJ whole genome shotgun (WGS) entry which is preliminary data.</text>
</comment>
<evidence type="ECO:0000256" key="8">
    <source>
        <dbReference type="ARBA" id="ARBA00048617"/>
    </source>
</evidence>
<evidence type="ECO:0000256" key="9">
    <source>
        <dbReference type="RuleBase" id="RU366031"/>
    </source>
</evidence>
<reference evidence="11 12" key="1">
    <citation type="submission" date="2016-04" db="EMBL/GenBank/DDBJ databases">
        <title>ATOL: Assembling a taxonomically balanced genome-scale reconstruction of the evolutionary history of the Enterobacteriaceae.</title>
        <authorList>
            <person name="Plunkett G.III."/>
            <person name="Neeno-Eckwall E.C."/>
            <person name="Glasner J.D."/>
            <person name="Perna N.T."/>
        </authorList>
    </citation>
    <scope>NUCLEOTIDE SEQUENCE [LARGE SCALE GENOMIC DNA]</scope>
    <source>
        <strain evidence="11 12">ATCC 700826</strain>
    </source>
</reference>
<sequence>MSILITRPNPAGQALVQRLNNAGKQAFLAPLIKIAAGRELPLLKTKLDELRPSDCLFLLSKNAVSYANWQLNQLQQSWPDTLFYYGIGSSTAKEFQSLSGLTISYPEYGETSEDLLTLPELNQVAKKRVLLLRGNGGRDLLAATLRQRGAIVDECECYQRLFIDYSPETFSAQWQNAQIETLVVTSGEMLQQLFDLVTEPKKAWLLHCRLIVVSKRLATIAETLGWKNITVADSANNDALFRALI</sequence>
<feature type="domain" description="Tetrapyrrole biosynthesis uroporphyrinogen III synthase" evidence="10">
    <location>
        <begin position="14"/>
        <end position="241"/>
    </location>
</feature>
<dbReference type="InterPro" id="IPR039793">
    <property type="entry name" value="UROS/Hem4"/>
</dbReference>
<comment type="pathway">
    <text evidence="1 9">Porphyrin-containing compound metabolism; protoporphyrin-IX biosynthesis; coproporphyrinogen-III from 5-aminolevulinate: step 3/4.</text>
</comment>
<evidence type="ECO:0000256" key="1">
    <source>
        <dbReference type="ARBA" id="ARBA00004772"/>
    </source>
</evidence>
<evidence type="ECO:0000259" key="10">
    <source>
        <dbReference type="Pfam" id="PF02602"/>
    </source>
</evidence>
<dbReference type="CDD" id="cd06578">
    <property type="entry name" value="HemD"/>
    <property type="match status" value="1"/>
</dbReference>
<dbReference type="PANTHER" id="PTHR38042:SF1">
    <property type="entry name" value="UROPORPHYRINOGEN-III SYNTHASE, CHLOROPLASTIC"/>
    <property type="match status" value="1"/>
</dbReference>
<evidence type="ECO:0000256" key="4">
    <source>
        <dbReference type="ARBA" id="ARBA00023239"/>
    </source>
</evidence>
<proteinExistence type="inferred from homology"/>
<dbReference type="InterPro" id="IPR003754">
    <property type="entry name" value="4pyrrol_synth_uPrphyn_synth"/>
</dbReference>
<keyword evidence="12" id="KW-1185">Reference proteome</keyword>
<organism evidence="11 12">
    <name type="scientific">Proteus hauseri ATCC 700826</name>
    <dbReference type="NCBI Taxonomy" id="1354271"/>
    <lineage>
        <taxon>Bacteria</taxon>
        <taxon>Pseudomonadati</taxon>
        <taxon>Pseudomonadota</taxon>
        <taxon>Gammaproteobacteria</taxon>
        <taxon>Enterobacterales</taxon>
        <taxon>Morganellaceae</taxon>
        <taxon>Proteus</taxon>
    </lineage>
</organism>
<evidence type="ECO:0000256" key="5">
    <source>
        <dbReference type="ARBA" id="ARBA00023244"/>
    </source>
</evidence>